<dbReference type="SUPFAM" id="SSF52172">
    <property type="entry name" value="CheY-like"/>
    <property type="match status" value="1"/>
</dbReference>
<dbReference type="Gene3D" id="3.40.50.2300">
    <property type="match status" value="1"/>
</dbReference>
<dbReference type="AlphaFoldDB" id="A8ZS15"/>
<name>A8ZS15_DESOH</name>
<dbReference type="HOGENOM" id="CLU_000445_69_8_7"/>
<dbReference type="SMART" id="SM00448">
    <property type="entry name" value="REC"/>
    <property type="match status" value="1"/>
</dbReference>
<accession>A8ZS15</accession>
<dbReference type="KEGG" id="dol:Dole_0223"/>
<dbReference type="OrthoDB" id="9801602at2"/>
<dbReference type="PANTHER" id="PTHR44591">
    <property type="entry name" value="STRESS RESPONSE REGULATOR PROTEIN 1"/>
    <property type="match status" value="1"/>
</dbReference>
<dbReference type="EMBL" id="CP000859">
    <property type="protein sequence ID" value="ABW66033.1"/>
    <property type="molecule type" value="Genomic_DNA"/>
</dbReference>
<proteinExistence type="predicted"/>
<dbReference type="GO" id="GO:0000160">
    <property type="term" value="P:phosphorelay signal transduction system"/>
    <property type="evidence" value="ECO:0007669"/>
    <property type="project" value="InterPro"/>
</dbReference>
<reference evidence="4 5" key="1">
    <citation type="submission" date="2007-10" db="EMBL/GenBank/DDBJ databases">
        <title>Complete sequence of Desulfococcus oleovorans Hxd3.</title>
        <authorList>
            <consortium name="US DOE Joint Genome Institute"/>
            <person name="Copeland A."/>
            <person name="Lucas S."/>
            <person name="Lapidus A."/>
            <person name="Barry K."/>
            <person name="Glavina del Rio T."/>
            <person name="Dalin E."/>
            <person name="Tice H."/>
            <person name="Pitluck S."/>
            <person name="Kiss H."/>
            <person name="Brettin T."/>
            <person name="Bruce D."/>
            <person name="Detter J.C."/>
            <person name="Han C."/>
            <person name="Schmutz J."/>
            <person name="Larimer F."/>
            <person name="Land M."/>
            <person name="Hauser L."/>
            <person name="Kyrpides N."/>
            <person name="Kim E."/>
            <person name="Wawrik B."/>
            <person name="Richardson P."/>
        </authorList>
    </citation>
    <scope>NUCLEOTIDE SEQUENCE [LARGE SCALE GENOMIC DNA]</scope>
    <source>
        <strain evidence="5">DSM 6200 / JCM 39069 / Hxd3</strain>
    </source>
</reference>
<dbReference type="PANTHER" id="PTHR44591:SF3">
    <property type="entry name" value="RESPONSE REGULATORY DOMAIN-CONTAINING PROTEIN"/>
    <property type="match status" value="1"/>
</dbReference>
<evidence type="ECO:0000256" key="2">
    <source>
        <dbReference type="PROSITE-ProRule" id="PRU00169"/>
    </source>
</evidence>
<evidence type="ECO:0000313" key="4">
    <source>
        <dbReference type="EMBL" id="ABW66033.1"/>
    </source>
</evidence>
<dbReference type="RefSeq" id="WP_012173652.1">
    <property type="nucleotide sequence ID" value="NC_009943.1"/>
</dbReference>
<organism evidence="4 5">
    <name type="scientific">Desulfosudis oleivorans (strain DSM 6200 / JCM 39069 / Hxd3)</name>
    <name type="common">Desulfococcus oleovorans</name>
    <dbReference type="NCBI Taxonomy" id="96561"/>
    <lineage>
        <taxon>Bacteria</taxon>
        <taxon>Pseudomonadati</taxon>
        <taxon>Thermodesulfobacteriota</taxon>
        <taxon>Desulfobacteria</taxon>
        <taxon>Desulfobacterales</taxon>
        <taxon>Desulfosudaceae</taxon>
        <taxon>Desulfosudis</taxon>
    </lineage>
</organism>
<dbReference type="STRING" id="96561.Dole_0223"/>
<dbReference type="CDD" id="cd17546">
    <property type="entry name" value="REC_hyHK_CKI1_RcsC-like"/>
    <property type="match status" value="1"/>
</dbReference>
<keyword evidence="1 2" id="KW-0597">Phosphoprotein</keyword>
<dbReference type="InterPro" id="IPR050595">
    <property type="entry name" value="Bact_response_regulator"/>
</dbReference>
<sequence>MIDKKILVIDDEGAQRDVMERFIPKLGYAVRVADSAETALAVLKEEAFPLVITDLNMPGMDGLELCRRIKQLDAGIIIYALSGYIASFDEAKLDACGFDGYLSKPANARVLHQAIEGAFEKIFRRAREEQE</sequence>
<evidence type="ECO:0000313" key="5">
    <source>
        <dbReference type="Proteomes" id="UP000008561"/>
    </source>
</evidence>
<feature type="domain" description="Response regulatory" evidence="3">
    <location>
        <begin position="5"/>
        <end position="119"/>
    </location>
</feature>
<dbReference type="Pfam" id="PF00072">
    <property type="entry name" value="Response_reg"/>
    <property type="match status" value="1"/>
</dbReference>
<dbReference type="eggNOG" id="COG0784">
    <property type="taxonomic scope" value="Bacteria"/>
</dbReference>
<dbReference type="InterPro" id="IPR011006">
    <property type="entry name" value="CheY-like_superfamily"/>
</dbReference>
<feature type="modified residue" description="4-aspartylphosphate" evidence="2">
    <location>
        <position position="54"/>
    </location>
</feature>
<dbReference type="InterPro" id="IPR001789">
    <property type="entry name" value="Sig_transdc_resp-reg_receiver"/>
</dbReference>
<keyword evidence="5" id="KW-1185">Reference proteome</keyword>
<gene>
    <name evidence="4" type="ordered locus">Dole_0223</name>
</gene>
<protein>
    <submittedName>
        <fullName evidence="4">Response regulator receiver protein</fullName>
    </submittedName>
</protein>
<dbReference type="PROSITE" id="PS50110">
    <property type="entry name" value="RESPONSE_REGULATORY"/>
    <property type="match status" value="1"/>
</dbReference>
<evidence type="ECO:0000256" key="1">
    <source>
        <dbReference type="ARBA" id="ARBA00022553"/>
    </source>
</evidence>
<evidence type="ECO:0000259" key="3">
    <source>
        <dbReference type="PROSITE" id="PS50110"/>
    </source>
</evidence>
<dbReference type="Proteomes" id="UP000008561">
    <property type="component" value="Chromosome"/>
</dbReference>